<reference evidence="3 4" key="1">
    <citation type="submission" date="2019-06" db="EMBL/GenBank/DDBJ databases">
        <title>Whole genome shotgun sequence of Nitrobacter winogradskyi NBRC 14297.</title>
        <authorList>
            <person name="Hosoyama A."/>
            <person name="Uohara A."/>
            <person name="Ohji S."/>
            <person name="Ichikawa N."/>
        </authorList>
    </citation>
    <scope>NUCLEOTIDE SEQUENCE [LARGE SCALE GENOMIC DNA]</scope>
    <source>
        <strain evidence="3 4">NBRC 14297</strain>
    </source>
</reference>
<feature type="domain" description="CHRD" evidence="2">
    <location>
        <begin position="24"/>
        <end position="141"/>
    </location>
</feature>
<feature type="signal peptide" evidence="1">
    <location>
        <begin position="1"/>
        <end position="25"/>
    </location>
</feature>
<evidence type="ECO:0000313" key="4">
    <source>
        <dbReference type="Proteomes" id="UP000318825"/>
    </source>
</evidence>
<accession>A0A4Y3W8B6</accession>
<protein>
    <submittedName>
        <fullName evidence="3">CHRD domain-containing protein</fullName>
    </submittedName>
</protein>
<dbReference type="EMBL" id="BJNF01000002">
    <property type="protein sequence ID" value="GEC14169.1"/>
    <property type="molecule type" value="Genomic_DNA"/>
</dbReference>
<evidence type="ECO:0000256" key="1">
    <source>
        <dbReference type="SAM" id="SignalP"/>
    </source>
</evidence>
<proteinExistence type="predicted"/>
<dbReference type="Proteomes" id="UP000318825">
    <property type="component" value="Unassembled WGS sequence"/>
</dbReference>
<organism evidence="3 4">
    <name type="scientific">Nitrobacter winogradskyi</name>
    <name type="common">Nitrobacter agilis</name>
    <dbReference type="NCBI Taxonomy" id="913"/>
    <lineage>
        <taxon>Bacteria</taxon>
        <taxon>Pseudomonadati</taxon>
        <taxon>Pseudomonadota</taxon>
        <taxon>Alphaproteobacteria</taxon>
        <taxon>Hyphomicrobiales</taxon>
        <taxon>Nitrobacteraceae</taxon>
        <taxon>Nitrobacter</taxon>
    </lineage>
</organism>
<evidence type="ECO:0000313" key="3">
    <source>
        <dbReference type="EMBL" id="GEC14169.1"/>
    </source>
</evidence>
<dbReference type="InterPro" id="IPR010895">
    <property type="entry name" value="CHRD"/>
</dbReference>
<dbReference type="OrthoDB" id="571052at2"/>
<comment type="caution">
    <text evidence="3">The sequence shown here is derived from an EMBL/GenBank/DDBJ whole genome shotgun (WGS) entry which is preliminary data.</text>
</comment>
<evidence type="ECO:0000259" key="2">
    <source>
        <dbReference type="PROSITE" id="PS50933"/>
    </source>
</evidence>
<dbReference type="AlphaFoldDB" id="A0A4Y3W8B6"/>
<feature type="chain" id="PRO_5021334523" evidence="1">
    <location>
        <begin position="26"/>
        <end position="141"/>
    </location>
</feature>
<gene>
    <name evidence="3" type="ORF">NWI01_00610</name>
</gene>
<dbReference type="SMART" id="SM00754">
    <property type="entry name" value="CHRD"/>
    <property type="match status" value="1"/>
</dbReference>
<dbReference type="PROSITE" id="PS50933">
    <property type="entry name" value="CHRD"/>
    <property type="match status" value="1"/>
</dbReference>
<keyword evidence="1" id="KW-0732">Signal</keyword>
<sequence>MKANTGLLAVLTLAVAVTLAGHASAEKLKAMLNGASEVPPNTSKGSGALDAHYDAASKKLAWKLTYSGLTGPVTAAHFHGPADVGQNAGIVVTIPEATSSTSEGSATLTDAQAADLLAGRYYVNVHTADHPGGEIRGQVTK</sequence>
<name>A0A4Y3W8B6_NITWI</name>
<dbReference type="Pfam" id="PF07452">
    <property type="entry name" value="CHRD"/>
    <property type="match status" value="1"/>
</dbReference>
<dbReference type="RefSeq" id="WP_141381760.1">
    <property type="nucleotide sequence ID" value="NZ_BJNF01000002.1"/>
</dbReference>